<dbReference type="Proteomes" id="UP000033015">
    <property type="component" value="Segment"/>
</dbReference>
<evidence type="ECO:0000313" key="1">
    <source>
        <dbReference type="EMBL" id="AKA61534.1"/>
    </source>
</evidence>
<sequence>MNEELYNSACGIVGICNLDSEEELENEIKELEENPDFTFFGTFEMTQDADEELKHQGFSLDDITKMSLNRYGNVIECLKAPNSDYHVYVGAR</sequence>
<evidence type="ECO:0000313" key="2">
    <source>
        <dbReference type="Proteomes" id="UP000033015"/>
    </source>
</evidence>
<proteinExistence type="predicted"/>
<accession>A0A0E3GMP8</accession>
<gene>
    <name evidence="1" type="ORF">CPT_Stahl106</name>
</gene>
<dbReference type="RefSeq" id="YP_009203710.1">
    <property type="nucleotide sequence ID" value="NC_028856.1"/>
</dbReference>
<keyword evidence="2" id="KW-1185">Reference proteome</keyword>
<name>A0A0E3GMP8_9CAUD</name>
<reference evidence="1 2" key="1">
    <citation type="journal article" date="2015" name="Genome Announc.">
        <title>Complete Genome Sequence of Bacillus megaterium Siphophage Stahl.</title>
        <authorList>
            <person name="Brizendine A.M."/>
            <person name="Rousseau S."/>
            <person name="Hernandez A.C."/>
            <person name="Kuty Everett G.F."/>
        </authorList>
    </citation>
    <scope>NUCLEOTIDE SEQUENCE [LARGE SCALE GENOMIC DNA]</scope>
</reference>
<reference evidence="2" key="2">
    <citation type="submission" date="2015-01" db="EMBL/GenBank/DDBJ databases">
        <title>Complete Genome of Bacillus megaterium Siphophage Stahl.</title>
        <authorList>
            <person name="Brizendine A.M."/>
            <person name="Rousseau S."/>
            <person name="Hernandez A.C."/>
            <person name="Everett G.F.K."/>
        </authorList>
    </citation>
    <scope>NUCLEOTIDE SEQUENCE [LARGE SCALE GENOMIC DNA]</scope>
</reference>
<dbReference type="GeneID" id="26647909"/>
<dbReference type="KEGG" id="vg:26647909"/>
<protein>
    <submittedName>
        <fullName evidence="1">Uncharacterized protein</fullName>
    </submittedName>
</protein>
<dbReference type="EMBL" id="KP696447">
    <property type="protein sequence ID" value="AKA61534.1"/>
    <property type="molecule type" value="Genomic_DNA"/>
</dbReference>
<organism evidence="1 2">
    <name type="scientific">Bacillus phage Stahl</name>
    <dbReference type="NCBI Taxonomy" id="1610832"/>
    <lineage>
        <taxon>Viruses</taxon>
        <taxon>Duplodnaviria</taxon>
        <taxon>Heunggongvirae</taxon>
        <taxon>Uroviricota</taxon>
        <taxon>Caudoviricetes</taxon>
        <taxon>Slashvirus</taxon>
        <taxon>Slashvirus stahl</taxon>
    </lineage>
</organism>